<organism evidence="2 3">
    <name type="scientific">Thalassobaculum litoreum DSM 18839</name>
    <dbReference type="NCBI Taxonomy" id="1123362"/>
    <lineage>
        <taxon>Bacteria</taxon>
        <taxon>Pseudomonadati</taxon>
        <taxon>Pseudomonadota</taxon>
        <taxon>Alphaproteobacteria</taxon>
        <taxon>Rhodospirillales</taxon>
        <taxon>Thalassobaculaceae</taxon>
        <taxon>Thalassobaculum</taxon>
    </lineage>
</organism>
<accession>A0A8G2EWM8</accession>
<feature type="transmembrane region" description="Helical" evidence="1">
    <location>
        <begin position="39"/>
        <end position="61"/>
    </location>
</feature>
<evidence type="ECO:0000256" key="1">
    <source>
        <dbReference type="SAM" id="Phobius"/>
    </source>
</evidence>
<keyword evidence="3" id="KW-1185">Reference proteome</keyword>
<evidence type="ECO:0000313" key="3">
    <source>
        <dbReference type="Proteomes" id="UP000198615"/>
    </source>
</evidence>
<sequence length="109" mass="11664">MSSVLTELLIGVLLLGGGILALVFTHRFVARATLSDDDYFMPAMAGTLITSLLACGMAFLIEAALSAHMLREIAIAVPVGLVLLVVARALWQRHEARARRVPPAQAMPL</sequence>
<feature type="transmembrane region" description="Helical" evidence="1">
    <location>
        <begin position="73"/>
        <end position="91"/>
    </location>
</feature>
<keyword evidence="1" id="KW-0812">Transmembrane</keyword>
<evidence type="ECO:0000313" key="2">
    <source>
        <dbReference type="EMBL" id="SDF87492.1"/>
    </source>
</evidence>
<keyword evidence="1" id="KW-0472">Membrane</keyword>
<gene>
    <name evidence="2" type="ORF">SAMN05660686_02645</name>
</gene>
<proteinExistence type="predicted"/>
<comment type="caution">
    <text evidence="2">The sequence shown here is derived from an EMBL/GenBank/DDBJ whole genome shotgun (WGS) entry which is preliminary data.</text>
</comment>
<dbReference type="EMBL" id="FNBW01000007">
    <property type="protein sequence ID" value="SDF87492.1"/>
    <property type="molecule type" value="Genomic_DNA"/>
</dbReference>
<name>A0A8G2EWM8_9PROT</name>
<dbReference type="AlphaFoldDB" id="A0A8G2EWM8"/>
<feature type="transmembrane region" description="Helical" evidence="1">
    <location>
        <begin position="6"/>
        <end position="27"/>
    </location>
</feature>
<dbReference type="Proteomes" id="UP000198615">
    <property type="component" value="Unassembled WGS sequence"/>
</dbReference>
<reference evidence="2 3" key="1">
    <citation type="submission" date="2016-10" db="EMBL/GenBank/DDBJ databases">
        <authorList>
            <person name="Varghese N."/>
            <person name="Submissions S."/>
        </authorList>
    </citation>
    <scope>NUCLEOTIDE SEQUENCE [LARGE SCALE GENOMIC DNA]</scope>
    <source>
        <strain evidence="2 3">DSM 18839</strain>
    </source>
</reference>
<dbReference type="RefSeq" id="WP_093150917.1">
    <property type="nucleotide sequence ID" value="NZ_FNBW01000007.1"/>
</dbReference>
<protein>
    <submittedName>
        <fullName evidence="2">Uncharacterized protein</fullName>
    </submittedName>
</protein>
<keyword evidence="1" id="KW-1133">Transmembrane helix</keyword>